<dbReference type="Proteomes" id="UP000820818">
    <property type="component" value="Linkage Group LG5"/>
</dbReference>
<sequence length="186" mass="21185">MSTPQAISDEDWSLIKDLWKVESPLNETIELDDTITEDDETVSLPGSRIEQYVPRPLSTELGQYLSDDALDEYFVSRDAFPSITHNPDGTANWDNIFALDRYIGRLIQPGGDNGRQWTPFGLPPATWPPLSYSRTSTMELQPPRATPSPTLIMAPSRPDWTPNYREIFFMFFSLIFAMLLFALYGQ</sequence>
<keyword evidence="1" id="KW-0812">Transmembrane</keyword>
<feature type="transmembrane region" description="Helical" evidence="1">
    <location>
        <begin position="167"/>
        <end position="185"/>
    </location>
</feature>
<comment type="caution">
    <text evidence="2">The sequence shown here is derived from an EMBL/GenBank/DDBJ whole genome shotgun (WGS) entry which is preliminary data.</text>
</comment>
<organism evidence="2 3">
    <name type="scientific">Daphnia sinensis</name>
    <dbReference type="NCBI Taxonomy" id="1820382"/>
    <lineage>
        <taxon>Eukaryota</taxon>
        <taxon>Metazoa</taxon>
        <taxon>Ecdysozoa</taxon>
        <taxon>Arthropoda</taxon>
        <taxon>Crustacea</taxon>
        <taxon>Branchiopoda</taxon>
        <taxon>Diplostraca</taxon>
        <taxon>Cladocera</taxon>
        <taxon>Anomopoda</taxon>
        <taxon>Daphniidae</taxon>
        <taxon>Daphnia</taxon>
        <taxon>Daphnia similis group</taxon>
    </lineage>
</organism>
<gene>
    <name evidence="2" type="ORF">GHT06_015266</name>
</gene>
<reference evidence="2 3" key="1">
    <citation type="submission" date="2022-05" db="EMBL/GenBank/DDBJ databases">
        <title>A multi-omics perspective on studying reproductive biology in Daphnia sinensis.</title>
        <authorList>
            <person name="Jia J."/>
        </authorList>
    </citation>
    <scope>NUCLEOTIDE SEQUENCE [LARGE SCALE GENOMIC DNA]</scope>
    <source>
        <strain evidence="2 3">WSL</strain>
    </source>
</reference>
<keyword evidence="1" id="KW-1133">Transmembrane helix</keyword>
<evidence type="ECO:0000256" key="1">
    <source>
        <dbReference type="SAM" id="Phobius"/>
    </source>
</evidence>
<keyword evidence="1" id="KW-0472">Membrane</keyword>
<evidence type="ECO:0000313" key="3">
    <source>
        <dbReference type="Proteomes" id="UP000820818"/>
    </source>
</evidence>
<accession>A0AAD5PVY6</accession>
<protein>
    <submittedName>
        <fullName evidence="2">Uncharacterized protein</fullName>
    </submittedName>
</protein>
<dbReference type="AlphaFoldDB" id="A0AAD5PVY6"/>
<dbReference type="EMBL" id="WJBH02000005">
    <property type="protein sequence ID" value="KAI9558479.1"/>
    <property type="molecule type" value="Genomic_DNA"/>
</dbReference>
<name>A0AAD5PVY6_9CRUS</name>
<keyword evidence="3" id="KW-1185">Reference proteome</keyword>
<proteinExistence type="predicted"/>
<evidence type="ECO:0000313" key="2">
    <source>
        <dbReference type="EMBL" id="KAI9558479.1"/>
    </source>
</evidence>